<accession>A0A0C9WA34</accession>
<dbReference type="HOGENOM" id="CLU_2073473_0_0_1"/>
<proteinExistence type="predicted"/>
<feature type="compositionally biased region" description="Polar residues" evidence="1">
    <location>
        <begin position="19"/>
        <end position="30"/>
    </location>
</feature>
<name>A0A0C9WA34_9AGAM</name>
<dbReference type="Proteomes" id="UP000053820">
    <property type="component" value="Unassembled WGS sequence"/>
</dbReference>
<feature type="region of interest" description="Disordered" evidence="1">
    <location>
        <begin position="1"/>
        <end position="58"/>
    </location>
</feature>
<feature type="compositionally biased region" description="Acidic residues" evidence="1">
    <location>
        <begin position="33"/>
        <end position="55"/>
    </location>
</feature>
<keyword evidence="3" id="KW-1185">Reference proteome</keyword>
<evidence type="ECO:0000256" key="1">
    <source>
        <dbReference type="SAM" id="MobiDB-lite"/>
    </source>
</evidence>
<protein>
    <submittedName>
        <fullName evidence="2">Uncharacterized protein</fullName>
    </submittedName>
</protein>
<evidence type="ECO:0000313" key="2">
    <source>
        <dbReference type="EMBL" id="KIJ60251.1"/>
    </source>
</evidence>
<dbReference type="EMBL" id="KN839875">
    <property type="protein sequence ID" value="KIJ60251.1"/>
    <property type="molecule type" value="Genomic_DNA"/>
</dbReference>
<gene>
    <name evidence="2" type="ORF">HYDPIDRAFT_43490</name>
</gene>
<reference evidence="2 3" key="1">
    <citation type="submission" date="2014-04" db="EMBL/GenBank/DDBJ databases">
        <title>Evolutionary Origins and Diversification of the Mycorrhizal Mutualists.</title>
        <authorList>
            <consortium name="DOE Joint Genome Institute"/>
            <consortium name="Mycorrhizal Genomics Consortium"/>
            <person name="Kohler A."/>
            <person name="Kuo A."/>
            <person name="Nagy L.G."/>
            <person name="Floudas D."/>
            <person name="Copeland A."/>
            <person name="Barry K.W."/>
            <person name="Cichocki N."/>
            <person name="Veneault-Fourrey C."/>
            <person name="LaButti K."/>
            <person name="Lindquist E.A."/>
            <person name="Lipzen A."/>
            <person name="Lundell T."/>
            <person name="Morin E."/>
            <person name="Murat C."/>
            <person name="Riley R."/>
            <person name="Ohm R."/>
            <person name="Sun H."/>
            <person name="Tunlid A."/>
            <person name="Henrissat B."/>
            <person name="Grigoriev I.V."/>
            <person name="Hibbett D.S."/>
            <person name="Martin F."/>
        </authorList>
    </citation>
    <scope>NUCLEOTIDE SEQUENCE [LARGE SCALE GENOMIC DNA]</scope>
    <source>
        <strain evidence="2 3">MD-312</strain>
    </source>
</reference>
<evidence type="ECO:0000313" key="3">
    <source>
        <dbReference type="Proteomes" id="UP000053820"/>
    </source>
</evidence>
<sequence length="118" mass="13204">MLTQSLRHWLHRHTDNAPPASSSLDDTTSAYEDHEEDHEDHEDNLDEEDLDDPEDPLCASHTYLPTRFTDLGPDYFFGFGVVNHALGFDTNSWIGTALKPAQDAFPTWVDAVNAAYGA</sequence>
<dbReference type="AlphaFoldDB" id="A0A0C9WA34"/>
<organism evidence="2 3">
    <name type="scientific">Hydnomerulius pinastri MD-312</name>
    <dbReference type="NCBI Taxonomy" id="994086"/>
    <lineage>
        <taxon>Eukaryota</taxon>
        <taxon>Fungi</taxon>
        <taxon>Dikarya</taxon>
        <taxon>Basidiomycota</taxon>
        <taxon>Agaricomycotina</taxon>
        <taxon>Agaricomycetes</taxon>
        <taxon>Agaricomycetidae</taxon>
        <taxon>Boletales</taxon>
        <taxon>Boletales incertae sedis</taxon>
        <taxon>Leucogyrophana</taxon>
    </lineage>
</organism>